<dbReference type="EMBL" id="JXBL01000001">
    <property type="protein sequence ID" value="KIE43061.1"/>
    <property type="molecule type" value="Genomic_DNA"/>
</dbReference>
<evidence type="ECO:0000313" key="5">
    <source>
        <dbReference type="EMBL" id="KIE43061.1"/>
    </source>
</evidence>
<evidence type="ECO:0000256" key="3">
    <source>
        <dbReference type="PROSITE-ProRule" id="PRU00169"/>
    </source>
</evidence>
<evidence type="ECO:0000256" key="2">
    <source>
        <dbReference type="ARBA" id="ARBA00023012"/>
    </source>
</evidence>
<reference evidence="5 6" key="1">
    <citation type="submission" date="2015-01" db="EMBL/GenBank/DDBJ databases">
        <title>Genome sequence of the anaerobic bacterium Geobacter soli GSS01, a dissimilatory Fe(III) reducer from soil.</title>
        <authorList>
            <person name="Yang G."/>
            <person name="Zhou S."/>
        </authorList>
    </citation>
    <scope>NUCLEOTIDE SEQUENCE [LARGE SCALE GENOMIC DNA]</scope>
    <source>
        <strain evidence="5 6">GSS01</strain>
    </source>
</reference>
<feature type="modified residue" description="4-aspartylphosphate" evidence="3">
    <location>
        <position position="54"/>
    </location>
</feature>
<dbReference type="Gene3D" id="3.40.50.2300">
    <property type="match status" value="1"/>
</dbReference>
<dbReference type="Proteomes" id="UP000031433">
    <property type="component" value="Unassembled WGS sequence"/>
</dbReference>
<dbReference type="PANTHER" id="PTHR44591:SF14">
    <property type="entry name" value="PROTEIN PILG"/>
    <property type="match status" value="1"/>
</dbReference>
<keyword evidence="6" id="KW-1185">Reference proteome</keyword>
<dbReference type="CDD" id="cd00156">
    <property type="entry name" value="REC"/>
    <property type="match status" value="1"/>
</dbReference>
<organism evidence="5 6">
    <name type="scientific">Geobacter soli</name>
    <dbReference type="NCBI Taxonomy" id="1510391"/>
    <lineage>
        <taxon>Bacteria</taxon>
        <taxon>Pseudomonadati</taxon>
        <taxon>Thermodesulfobacteriota</taxon>
        <taxon>Desulfuromonadia</taxon>
        <taxon>Geobacterales</taxon>
        <taxon>Geobacteraceae</taxon>
        <taxon>Geobacter</taxon>
    </lineage>
</organism>
<evidence type="ECO:0000313" key="6">
    <source>
        <dbReference type="Proteomes" id="UP000031433"/>
    </source>
</evidence>
<dbReference type="AlphaFoldDB" id="A0A0C1QY65"/>
<protein>
    <submittedName>
        <fullName evidence="5">Chemotaxis protein CheY</fullName>
    </submittedName>
</protein>
<evidence type="ECO:0000259" key="4">
    <source>
        <dbReference type="PROSITE" id="PS50110"/>
    </source>
</evidence>
<keyword evidence="1 3" id="KW-0597">Phosphoprotein</keyword>
<evidence type="ECO:0000256" key="1">
    <source>
        <dbReference type="ARBA" id="ARBA00022553"/>
    </source>
</evidence>
<gene>
    <name evidence="5" type="ORF">SE37_10655</name>
</gene>
<feature type="domain" description="Response regulatory" evidence="4">
    <location>
        <begin position="5"/>
        <end position="119"/>
    </location>
</feature>
<comment type="caution">
    <text evidence="5">The sequence shown here is derived from an EMBL/GenBank/DDBJ whole genome shotgun (WGS) entry which is preliminary data.</text>
</comment>
<dbReference type="InterPro" id="IPR050595">
    <property type="entry name" value="Bact_response_regulator"/>
</dbReference>
<accession>A0A0C1QY65</accession>
<dbReference type="PANTHER" id="PTHR44591">
    <property type="entry name" value="STRESS RESPONSE REGULATOR PROTEIN 1"/>
    <property type="match status" value="1"/>
</dbReference>
<keyword evidence="2" id="KW-0902">Two-component regulatory system</keyword>
<dbReference type="InterPro" id="IPR001789">
    <property type="entry name" value="Sig_transdc_resp-reg_receiver"/>
</dbReference>
<dbReference type="PROSITE" id="PS50110">
    <property type="entry name" value="RESPONSE_REGULATORY"/>
    <property type="match status" value="1"/>
</dbReference>
<proteinExistence type="predicted"/>
<dbReference type="InterPro" id="IPR011006">
    <property type="entry name" value="CheY-like_superfamily"/>
</dbReference>
<dbReference type="GO" id="GO:0000160">
    <property type="term" value="P:phosphorelay signal transduction system"/>
    <property type="evidence" value="ECO:0007669"/>
    <property type="project" value="UniProtKB-KW"/>
</dbReference>
<dbReference type="SUPFAM" id="SSF52172">
    <property type="entry name" value="CheY-like"/>
    <property type="match status" value="1"/>
</dbReference>
<name>A0A0C1QY65_9BACT</name>
<dbReference type="RefSeq" id="WP_039646189.1">
    <property type="nucleotide sequence ID" value="NZ_JXBL01000001.1"/>
</dbReference>
<dbReference type="SMART" id="SM00448">
    <property type="entry name" value="REC"/>
    <property type="match status" value="1"/>
</dbReference>
<sequence>MAASKILFAAGSDCDFTLLEELFDRNNTTVHRVRSGEEALATLRTTSFELMLTDLEMPDMDAITLARRARRARPGLTVFMYTDLPTQALRREIGEAGIERIFDKPLSPKLVRYLLWEARRASERGGGGDAASAKGV</sequence>
<dbReference type="Pfam" id="PF00072">
    <property type="entry name" value="Response_reg"/>
    <property type="match status" value="1"/>
</dbReference>